<protein>
    <recommendedName>
        <fullName evidence="8">PROP1-like PPR domain-containing protein</fullName>
    </recommendedName>
</protein>
<feature type="repeat" description="PPR" evidence="5">
    <location>
        <begin position="359"/>
        <end position="393"/>
    </location>
</feature>
<evidence type="ECO:0000256" key="3">
    <source>
        <dbReference type="ARBA" id="ARBA00044493"/>
    </source>
</evidence>
<evidence type="ECO:0000256" key="2">
    <source>
        <dbReference type="ARBA" id="ARBA00022737"/>
    </source>
</evidence>
<dbReference type="PANTHER" id="PTHR47447:SF24">
    <property type="entry name" value="PENTATRICOPEPTIDE REPEAT-CONTAINING PROTEIN"/>
    <property type="match status" value="1"/>
</dbReference>
<sequence>MHTTTIALAPLRAITPALTITPAVKCALWDTPEGGQRRHYKAKMVLHDKKKNKNKSKCYGRGYGNPNTSHQSQVERLRPRSLEPPHKRQNQPGAYDPRKATKVYDSLHPASDARTKADTPPLVPTSEPTPKDVQVATQLTDKLLAKMAYVDTVTLRHPSRHSLTTSEALKQGLVPGIDTRGSVPTVDSIQRWPLSGRSTLTAPDADTGDTSAMIEGKLSLKLFNQVVQANAIAHRPEEAEKVVDLMRQYGLKPDARTYNFLMNAYANTTDLPGVVSTYRRAEAEGLTLDQYSYSILVKAYIRTVRLDDAFGIYDIMKQRGIRPDQSVYTQLIKACVGMKHFKRAWQVFEHMRYEVSQPDEVAFSVMIDACAKNKEVERAFNLFQEMIESGLCITEVTFNSLLNACARDPRFFTMAFQVIDQMKTQGFTPNEYTYTILIHACATANQLDKARQLFVEMVEKSNDPEFPWLAPNEVTFTSMFRAYANAFTPLVARDVRRAQRISEKRRQQGLPVKYEVPDHIATLIGTLAERGTQPLAQSITHEPALPLTTDDPKDASSTESTASPTSSTSAALVLANTAEVAPADSSTASLIRQVIPVEHPVTTRLEAIREAERLFAYMQQHCVAKADPTRPQEAYLMNPTNSDPRDIFTSNVLNAYLLVYERYGLVDQALDVFYSLYPQLQIKPVGWTFTLLLRLCAREHRIEDGLKIWQQYQQWSTDVEAYLDSPKDLPQSVRRYAYWTPQVARQHQQMEKMATAEANPHPDPDGNANDGCDASGEPMPTVSLEQLLNVRSDLEKYTERQSLGKGPEAEYSSYLVAVNMIARCTDQLETGIDMIKELLAKPYHEHKAYLKDFRTLYQRSVELNKPAVTSELLALCEREDKSVMYGLARKWGTKVPWDVGNTKRDVLIAKGQGDWV</sequence>
<dbReference type="InterPro" id="IPR011990">
    <property type="entry name" value="TPR-like_helical_dom_sf"/>
</dbReference>
<dbReference type="Pfam" id="PF13812">
    <property type="entry name" value="PPR_3"/>
    <property type="match status" value="1"/>
</dbReference>
<feature type="signal peptide" evidence="7">
    <location>
        <begin position="1"/>
        <end position="19"/>
    </location>
</feature>
<dbReference type="OrthoDB" id="5588846at2759"/>
<evidence type="ECO:0000313" key="9">
    <source>
        <dbReference type="EMBL" id="KAJ1975369.1"/>
    </source>
</evidence>
<feature type="region of interest" description="Disordered" evidence="6">
    <location>
        <begin position="539"/>
        <end position="568"/>
    </location>
</feature>
<dbReference type="InterPro" id="IPR002885">
    <property type="entry name" value="PPR_rpt"/>
</dbReference>
<dbReference type="Pfam" id="PF17177">
    <property type="entry name" value="PPR_long"/>
    <property type="match status" value="1"/>
</dbReference>
<dbReference type="AlphaFoldDB" id="A0A9W8B4H4"/>
<evidence type="ECO:0000256" key="5">
    <source>
        <dbReference type="PROSITE-ProRule" id="PRU00708"/>
    </source>
</evidence>
<feature type="repeat" description="PPR" evidence="5">
    <location>
        <begin position="219"/>
        <end position="253"/>
    </location>
</feature>
<evidence type="ECO:0000256" key="4">
    <source>
        <dbReference type="ARBA" id="ARBA00044511"/>
    </source>
</evidence>
<evidence type="ECO:0000256" key="7">
    <source>
        <dbReference type="SAM" id="SignalP"/>
    </source>
</evidence>
<feature type="chain" id="PRO_5040991123" description="PROP1-like PPR domain-containing protein" evidence="7">
    <location>
        <begin position="20"/>
        <end position="916"/>
    </location>
</feature>
<dbReference type="Gene3D" id="1.25.40.10">
    <property type="entry name" value="Tetratricopeptide repeat domain"/>
    <property type="match status" value="4"/>
</dbReference>
<dbReference type="NCBIfam" id="TIGR00756">
    <property type="entry name" value="PPR"/>
    <property type="match status" value="5"/>
</dbReference>
<comment type="subunit">
    <text evidence="4">Binds to mitochondrial small subunit 15S rRNA.</text>
</comment>
<proteinExistence type="inferred from homology"/>
<feature type="repeat" description="PPR" evidence="5">
    <location>
        <begin position="430"/>
        <end position="464"/>
    </location>
</feature>
<keyword evidence="2" id="KW-0677">Repeat</keyword>
<feature type="region of interest" description="Disordered" evidence="6">
    <location>
        <begin position="45"/>
        <end position="131"/>
    </location>
</feature>
<feature type="region of interest" description="Disordered" evidence="6">
    <location>
        <begin position="749"/>
        <end position="778"/>
    </location>
</feature>
<dbReference type="EMBL" id="JANBQB010000535">
    <property type="protein sequence ID" value="KAJ1975369.1"/>
    <property type="molecule type" value="Genomic_DNA"/>
</dbReference>
<keyword evidence="7" id="KW-0732">Signal</keyword>
<comment type="caution">
    <text evidence="9">The sequence shown here is derived from an EMBL/GenBank/DDBJ whole genome shotgun (WGS) entry which is preliminary data.</text>
</comment>
<evidence type="ECO:0000259" key="8">
    <source>
        <dbReference type="Pfam" id="PF17177"/>
    </source>
</evidence>
<feature type="repeat" description="PPR" evidence="5">
    <location>
        <begin position="324"/>
        <end position="358"/>
    </location>
</feature>
<name>A0A9W8B4H4_9FUNG</name>
<dbReference type="PROSITE" id="PS51375">
    <property type="entry name" value="PPR"/>
    <property type="match status" value="6"/>
</dbReference>
<reference evidence="9" key="1">
    <citation type="submission" date="2022-07" db="EMBL/GenBank/DDBJ databases">
        <title>Phylogenomic reconstructions and comparative analyses of Kickxellomycotina fungi.</title>
        <authorList>
            <person name="Reynolds N.K."/>
            <person name="Stajich J.E."/>
            <person name="Barry K."/>
            <person name="Grigoriev I.V."/>
            <person name="Crous P."/>
            <person name="Smith M.E."/>
        </authorList>
    </citation>
    <scope>NUCLEOTIDE SEQUENCE</scope>
    <source>
        <strain evidence="9">RSA 567</strain>
    </source>
</reference>
<gene>
    <name evidence="9" type="ORF">H4R34_004360</name>
</gene>
<dbReference type="PANTHER" id="PTHR47447">
    <property type="entry name" value="OS03G0856100 PROTEIN"/>
    <property type="match status" value="1"/>
</dbReference>
<dbReference type="Pfam" id="PF13041">
    <property type="entry name" value="PPR_2"/>
    <property type="match status" value="1"/>
</dbReference>
<comment type="similarity">
    <text evidence="1">Belongs to the CCM1 family.</text>
</comment>
<feature type="domain" description="PROP1-like PPR" evidence="8">
    <location>
        <begin position="357"/>
        <end position="478"/>
    </location>
</feature>
<dbReference type="InterPro" id="IPR033443">
    <property type="entry name" value="PROP1-like_PPR_dom"/>
</dbReference>
<accession>A0A9W8B4H4</accession>
<feature type="repeat" description="PPR" evidence="5">
    <location>
        <begin position="394"/>
        <end position="429"/>
    </location>
</feature>
<evidence type="ECO:0000256" key="1">
    <source>
        <dbReference type="ARBA" id="ARBA00006192"/>
    </source>
</evidence>
<keyword evidence="10" id="KW-1185">Reference proteome</keyword>
<evidence type="ECO:0000313" key="10">
    <source>
        <dbReference type="Proteomes" id="UP001151582"/>
    </source>
</evidence>
<feature type="compositionally biased region" description="Basic and acidic residues" evidence="6">
    <location>
        <begin position="73"/>
        <end position="86"/>
    </location>
</feature>
<feature type="compositionally biased region" description="Basic residues" evidence="6">
    <location>
        <begin position="45"/>
        <end position="58"/>
    </location>
</feature>
<comment type="function">
    <text evidence="3">Regulates mitochondrial small subunit maturation by controlling 15S rRNA 5'-end processing. Localizes to the 5' precursor of the 15S rRNA in a position that is subsequently occupied by mS47 in the mature yeast mtSSU. Uses structure and sequence-specific RNA recognition, binding to a single-stranded region of the precursor and specifically recognizing bases -6 to -1. The exchange of Ccm1 for mS47 is coupled to the irreversible removal of precursor rRNA that is accompanied by conformational changes of the mitoribosomal proteins uS5m and mS26. These conformational changes signal completion of 5'-end rRNA processing through protection of the mature 5'-end of the 15S rRNA and stabilization of mS47. The removal of the 5' precursor together with the dissociation of Ccm1 may be catalyzed by the 5'-3' exoribonuclease Pet127. Involved in the specific removal of group I introns in mitochondrial encoded transcripts.</text>
</comment>
<feature type="repeat" description="PPR" evidence="5">
    <location>
        <begin position="289"/>
        <end position="323"/>
    </location>
</feature>
<dbReference type="Proteomes" id="UP001151582">
    <property type="component" value="Unassembled WGS sequence"/>
</dbReference>
<feature type="compositionally biased region" description="Low complexity" evidence="6">
    <location>
        <begin position="557"/>
        <end position="568"/>
    </location>
</feature>
<organism evidence="9 10">
    <name type="scientific">Dimargaris verticillata</name>
    <dbReference type="NCBI Taxonomy" id="2761393"/>
    <lineage>
        <taxon>Eukaryota</taxon>
        <taxon>Fungi</taxon>
        <taxon>Fungi incertae sedis</taxon>
        <taxon>Zoopagomycota</taxon>
        <taxon>Kickxellomycotina</taxon>
        <taxon>Dimargaritomycetes</taxon>
        <taxon>Dimargaritales</taxon>
        <taxon>Dimargaritaceae</taxon>
        <taxon>Dimargaris</taxon>
    </lineage>
</organism>
<evidence type="ECO:0000256" key="6">
    <source>
        <dbReference type="SAM" id="MobiDB-lite"/>
    </source>
</evidence>